<evidence type="ECO:0000256" key="3">
    <source>
        <dbReference type="ARBA" id="ARBA00005684"/>
    </source>
</evidence>
<evidence type="ECO:0000256" key="9">
    <source>
        <dbReference type="ARBA" id="ARBA00031423"/>
    </source>
</evidence>
<keyword evidence="6" id="KW-0328">Glycosyltransferase</keyword>
<dbReference type="EC" id="2.4.1.25" evidence="4"/>
<comment type="catalytic activity">
    <reaction evidence="1">
        <text>Transfers a segment of a (1-&gt;4)-alpha-D-glucan to a new position in an acceptor, which may be glucose or a (1-&gt;4)-alpha-D-glucan.</text>
        <dbReference type="EC" id="2.4.1.25"/>
    </reaction>
</comment>
<accession>A0A5J4ULI7</accession>
<dbReference type="SUPFAM" id="SSF51445">
    <property type="entry name" value="(Trans)glycosidases"/>
    <property type="match status" value="1"/>
</dbReference>
<dbReference type="EMBL" id="SNRW01014539">
    <property type="protein sequence ID" value="KAA6371369.1"/>
    <property type="molecule type" value="Genomic_DNA"/>
</dbReference>
<keyword evidence="8" id="KW-0119">Carbohydrate metabolism</keyword>
<dbReference type="PANTHER" id="PTHR32518">
    <property type="match status" value="1"/>
</dbReference>
<evidence type="ECO:0000256" key="4">
    <source>
        <dbReference type="ARBA" id="ARBA00012560"/>
    </source>
</evidence>
<dbReference type="PANTHER" id="PTHR32518:SF3">
    <property type="entry name" value="4-ALPHA-GLUCANOTRANSFERASE"/>
    <property type="match status" value="1"/>
</dbReference>
<dbReference type="Proteomes" id="UP000324800">
    <property type="component" value="Unassembled WGS sequence"/>
</dbReference>
<comment type="subcellular location">
    <subcellularLocation>
        <location evidence="2">Cytoplasm</location>
    </subcellularLocation>
</comment>
<reference evidence="11 12" key="1">
    <citation type="submission" date="2019-03" db="EMBL/GenBank/DDBJ databases">
        <title>Single cell metagenomics reveals metabolic interactions within the superorganism composed of flagellate Streblomastix strix and complex community of Bacteroidetes bacteria on its surface.</title>
        <authorList>
            <person name="Treitli S.C."/>
            <person name="Kolisko M."/>
            <person name="Husnik F."/>
            <person name="Keeling P."/>
            <person name="Hampl V."/>
        </authorList>
    </citation>
    <scope>NUCLEOTIDE SEQUENCE [LARGE SCALE GENOMIC DNA]</scope>
    <source>
        <strain evidence="11">ST1C</strain>
    </source>
</reference>
<evidence type="ECO:0000256" key="10">
    <source>
        <dbReference type="ARBA" id="ARBA00031501"/>
    </source>
</evidence>
<evidence type="ECO:0000256" key="7">
    <source>
        <dbReference type="ARBA" id="ARBA00022679"/>
    </source>
</evidence>
<evidence type="ECO:0000256" key="6">
    <source>
        <dbReference type="ARBA" id="ARBA00022676"/>
    </source>
</evidence>
<feature type="non-terminal residue" evidence="11">
    <location>
        <position position="228"/>
    </location>
</feature>
<organism evidence="11 12">
    <name type="scientific">Streblomastix strix</name>
    <dbReference type="NCBI Taxonomy" id="222440"/>
    <lineage>
        <taxon>Eukaryota</taxon>
        <taxon>Metamonada</taxon>
        <taxon>Preaxostyla</taxon>
        <taxon>Oxymonadida</taxon>
        <taxon>Streblomastigidae</taxon>
        <taxon>Streblomastix</taxon>
    </lineage>
</organism>
<evidence type="ECO:0000256" key="2">
    <source>
        <dbReference type="ARBA" id="ARBA00004496"/>
    </source>
</evidence>
<gene>
    <name evidence="11" type="ORF">EZS28_033103</name>
</gene>
<sequence>MGGIKFKFDSSYDQTKEFCPNTKKKIAQYVRNKWQIKADTPAHVLKSLDTYLKKFWILTNSVCLYKYEGGYAPRFNIEGSLSHQKLGGDWKNSLSRFSFEYFYKWHQDIWRQSAQRKFPRMKAASRMLICGEDLGLLAPVVPEVMRQFNIMGLRVQRMPADPAQYYYHPSSYEEATVATTSTHDMPPLRAWWQGFDSSKTKAEEYYSTNEGKENGGKIDCFWWNTLIN</sequence>
<evidence type="ECO:0000313" key="12">
    <source>
        <dbReference type="Proteomes" id="UP000324800"/>
    </source>
</evidence>
<dbReference type="OrthoDB" id="6123450at2759"/>
<evidence type="ECO:0000256" key="8">
    <source>
        <dbReference type="ARBA" id="ARBA00023277"/>
    </source>
</evidence>
<evidence type="ECO:0000313" key="11">
    <source>
        <dbReference type="EMBL" id="KAA6371369.1"/>
    </source>
</evidence>
<protein>
    <recommendedName>
        <fullName evidence="4">4-alpha-glucanotransferase</fullName>
        <ecNumber evidence="4">2.4.1.25</ecNumber>
    </recommendedName>
    <alternativeName>
        <fullName evidence="9">Amylomaltase</fullName>
    </alternativeName>
    <alternativeName>
        <fullName evidence="10">Disproportionating enzyme</fullName>
    </alternativeName>
</protein>
<evidence type="ECO:0000256" key="1">
    <source>
        <dbReference type="ARBA" id="ARBA00000439"/>
    </source>
</evidence>
<comment type="caution">
    <text evidence="11">The sequence shown here is derived from an EMBL/GenBank/DDBJ whole genome shotgun (WGS) entry which is preliminary data.</text>
</comment>
<proteinExistence type="inferred from homology"/>
<dbReference type="GO" id="GO:0005975">
    <property type="term" value="P:carbohydrate metabolic process"/>
    <property type="evidence" value="ECO:0007669"/>
    <property type="project" value="InterPro"/>
</dbReference>
<dbReference type="GO" id="GO:0004134">
    <property type="term" value="F:4-alpha-glucanotransferase activity"/>
    <property type="evidence" value="ECO:0007669"/>
    <property type="project" value="UniProtKB-EC"/>
</dbReference>
<dbReference type="Pfam" id="PF02446">
    <property type="entry name" value="Glyco_hydro_77"/>
    <property type="match status" value="1"/>
</dbReference>
<dbReference type="InterPro" id="IPR003385">
    <property type="entry name" value="Glyco_hydro_77"/>
</dbReference>
<dbReference type="InterPro" id="IPR017853">
    <property type="entry name" value="GH"/>
</dbReference>
<dbReference type="AlphaFoldDB" id="A0A5J4ULI7"/>
<name>A0A5J4ULI7_9EUKA</name>
<keyword evidence="7 11" id="KW-0808">Transferase</keyword>
<dbReference type="GO" id="GO:0005737">
    <property type="term" value="C:cytoplasm"/>
    <property type="evidence" value="ECO:0007669"/>
    <property type="project" value="UniProtKB-SubCell"/>
</dbReference>
<comment type="similarity">
    <text evidence="3">Belongs to the disproportionating enzyme family.</text>
</comment>
<dbReference type="Gene3D" id="3.20.20.80">
    <property type="entry name" value="Glycosidases"/>
    <property type="match status" value="1"/>
</dbReference>
<keyword evidence="5" id="KW-0963">Cytoplasm</keyword>
<evidence type="ECO:0000256" key="5">
    <source>
        <dbReference type="ARBA" id="ARBA00022490"/>
    </source>
</evidence>